<reference evidence="5" key="1">
    <citation type="submission" date="2021-01" db="EMBL/GenBank/DDBJ databases">
        <authorList>
            <person name="Kaushik A."/>
        </authorList>
    </citation>
    <scope>NUCLEOTIDE SEQUENCE</scope>
    <source>
        <strain evidence="5">AG6-10EEA</strain>
    </source>
</reference>
<dbReference type="Gene3D" id="2.30.29.30">
    <property type="entry name" value="Pleckstrin-homology domain (PH domain)/Phosphotyrosine-binding domain (PTB)"/>
    <property type="match status" value="1"/>
</dbReference>
<evidence type="ECO:0000313" key="6">
    <source>
        <dbReference type="Proteomes" id="UP000663853"/>
    </source>
</evidence>
<gene>
    <name evidence="5" type="ORF">RDB_LOCUS109070</name>
</gene>
<dbReference type="InterPro" id="IPR041675">
    <property type="entry name" value="PH_5"/>
</dbReference>
<dbReference type="PANTHER" id="PTHR46572:SF2">
    <property type="entry name" value="RHO1 GDP-GTP EXCHANGE PROTEIN 1-RELATED"/>
    <property type="match status" value="1"/>
</dbReference>
<dbReference type="EMBL" id="CAJMXA010003490">
    <property type="protein sequence ID" value="CAE6498056.1"/>
    <property type="molecule type" value="Genomic_DNA"/>
</dbReference>
<protein>
    <recommendedName>
        <fullName evidence="4">CNH domain-containing protein</fullName>
    </recommendedName>
</protein>
<dbReference type="Pfam" id="PF15405">
    <property type="entry name" value="PH_5"/>
    <property type="match status" value="1"/>
</dbReference>
<evidence type="ECO:0000259" key="4">
    <source>
        <dbReference type="PROSITE" id="PS50219"/>
    </source>
</evidence>
<dbReference type="Proteomes" id="UP000663853">
    <property type="component" value="Unassembled WGS sequence"/>
</dbReference>
<dbReference type="GO" id="GO:0005085">
    <property type="term" value="F:guanyl-nucleotide exchange factor activity"/>
    <property type="evidence" value="ECO:0007669"/>
    <property type="project" value="UniProtKB-KW"/>
</dbReference>
<accession>A0A8H3HAG5</accession>
<dbReference type="InterPro" id="IPR001180">
    <property type="entry name" value="CNH_dom"/>
</dbReference>
<comment type="caution">
    <text evidence="5">The sequence shown here is derived from an EMBL/GenBank/DDBJ whole genome shotgun (WGS) entry which is preliminary data.</text>
</comment>
<feature type="region of interest" description="Disordered" evidence="3">
    <location>
        <begin position="378"/>
        <end position="415"/>
    </location>
</feature>
<evidence type="ECO:0000313" key="5">
    <source>
        <dbReference type="EMBL" id="CAE6498056.1"/>
    </source>
</evidence>
<feature type="region of interest" description="Disordered" evidence="3">
    <location>
        <begin position="1"/>
        <end position="21"/>
    </location>
</feature>
<feature type="compositionally biased region" description="Polar residues" evidence="3">
    <location>
        <begin position="378"/>
        <end position="391"/>
    </location>
</feature>
<sequence length="446" mass="50927">MTSYDTFANGPRYPNATTERHSTNDGYQLTVSYLGKEGFSLVLWAPTFIAREKWVERIKAQKEVVRQRNMIFDTHTLNEGVLLKETEINCAVPYDNGRRVAYGTNDGVYIQSFDDDKLGKPIKKIDLQDVKQVDILGNYNLLIVLSERSVLTFPLDALDKDNPMECVQRVTSNASFFRVGHCLRRTFICTAKISALRSTIKVLEPIDPNIRARSKSTFQKLFQGGDDRLKTFKEFYIVGVSCSIQFLKTKLCIACETGFEILDIETLDIQSLLDPADISLDFVHHHKDFYYDAGSDHVWWTEFAFYVDKSGWRSKKDFIIRWKGNPTASAFHHPYVIAFNPEFVEIWHVEFGNLVQVIQGDNLRVLFVDNRRSTMPSSHAVYQQPYGQKSSYDQHDEPPSYELATHSSQGQGHERDKVILFSDNKVVELRAVPPPPLADASVSTNA</sequence>
<dbReference type="SUPFAM" id="SSF69322">
    <property type="entry name" value="Tricorn protease domain 2"/>
    <property type="match status" value="1"/>
</dbReference>
<dbReference type="AlphaFoldDB" id="A0A8H3HAG5"/>
<dbReference type="SMART" id="SM00036">
    <property type="entry name" value="CNH"/>
    <property type="match status" value="1"/>
</dbReference>
<evidence type="ECO:0000256" key="2">
    <source>
        <dbReference type="ARBA" id="ARBA00022658"/>
    </source>
</evidence>
<dbReference type="InterPro" id="IPR052233">
    <property type="entry name" value="Rho-type_GEFs"/>
</dbReference>
<dbReference type="Pfam" id="PF00780">
    <property type="entry name" value="CNH"/>
    <property type="match status" value="1"/>
</dbReference>
<evidence type="ECO:0000256" key="3">
    <source>
        <dbReference type="SAM" id="MobiDB-lite"/>
    </source>
</evidence>
<keyword evidence="1" id="KW-0597">Phosphoprotein</keyword>
<organism evidence="5 6">
    <name type="scientific">Rhizoctonia solani</name>
    <dbReference type="NCBI Taxonomy" id="456999"/>
    <lineage>
        <taxon>Eukaryota</taxon>
        <taxon>Fungi</taxon>
        <taxon>Dikarya</taxon>
        <taxon>Basidiomycota</taxon>
        <taxon>Agaricomycotina</taxon>
        <taxon>Agaricomycetes</taxon>
        <taxon>Cantharellales</taxon>
        <taxon>Ceratobasidiaceae</taxon>
        <taxon>Rhizoctonia</taxon>
    </lineage>
</organism>
<feature type="domain" description="CNH" evidence="4">
    <location>
        <begin position="85"/>
        <end position="373"/>
    </location>
</feature>
<dbReference type="PANTHER" id="PTHR46572">
    <property type="entry name" value="RHO1 GDP-GTP EXCHANGE PROTEIN 1-RELATED"/>
    <property type="match status" value="1"/>
</dbReference>
<evidence type="ECO:0000256" key="1">
    <source>
        <dbReference type="ARBA" id="ARBA00022553"/>
    </source>
</evidence>
<proteinExistence type="predicted"/>
<name>A0A8H3HAG5_9AGAM</name>
<dbReference type="InterPro" id="IPR011993">
    <property type="entry name" value="PH-like_dom_sf"/>
</dbReference>
<dbReference type="PROSITE" id="PS50219">
    <property type="entry name" value="CNH"/>
    <property type="match status" value="1"/>
</dbReference>
<keyword evidence="2" id="KW-0344">Guanine-nucleotide releasing factor</keyword>